<keyword evidence="7 12" id="KW-0256">Endoplasmic reticulum</keyword>
<organism evidence="13 14">
    <name type="scientific">Molorchus minor</name>
    <dbReference type="NCBI Taxonomy" id="1323400"/>
    <lineage>
        <taxon>Eukaryota</taxon>
        <taxon>Metazoa</taxon>
        <taxon>Ecdysozoa</taxon>
        <taxon>Arthropoda</taxon>
        <taxon>Hexapoda</taxon>
        <taxon>Insecta</taxon>
        <taxon>Pterygota</taxon>
        <taxon>Neoptera</taxon>
        <taxon>Endopterygota</taxon>
        <taxon>Coleoptera</taxon>
        <taxon>Polyphaga</taxon>
        <taxon>Cucujiformia</taxon>
        <taxon>Chrysomeloidea</taxon>
        <taxon>Cerambycidae</taxon>
        <taxon>Lamiinae</taxon>
        <taxon>Monochamini</taxon>
        <taxon>Molorchus</taxon>
    </lineage>
</organism>
<dbReference type="Pfam" id="PF03901">
    <property type="entry name" value="Glyco_transf_22"/>
    <property type="match status" value="1"/>
</dbReference>
<gene>
    <name evidence="13" type="ORF">NQ317_009072</name>
</gene>
<evidence type="ECO:0000256" key="1">
    <source>
        <dbReference type="ARBA" id="ARBA00004477"/>
    </source>
</evidence>
<keyword evidence="5" id="KW-0808">Transferase</keyword>
<evidence type="ECO:0000313" key="14">
    <source>
        <dbReference type="Proteomes" id="UP001162164"/>
    </source>
</evidence>
<comment type="pathway">
    <text evidence="2">Protein modification; protein glycosylation.</text>
</comment>
<dbReference type="PANTHER" id="PTHR22760">
    <property type="entry name" value="GLYCOSYLTRANSFERASE"/>
    <property type="match status" value="1"/>
</dbReference>
<evidence type="ECO:0000256" key="10">
    <source>
        <dbReference type="ARBA" id="ARBA00044721"/>
    </source>
</evidence>
<evidence type="ECO:0000256" key="2">
    <source>
        <dbReference type="ARBA" id="ARBA00004922"/>
    </source>
</evidence>
<evidence type="ECO:0000256" key="9">
    <source>
        <dbReference type="ARBA" id="ARBA00023136"/>
    </source>
</evidence>
<feature type="transmembrane region" description="Helical" evidence="12">
    <location>
        <begin position="114"/>
        <end position="130"/>
    </location>
</feature>
<keyword evidence="9 12" id="KW-0472">Membrane</keyword>
<feature type="transmembrane region" description="Helical" evidence="12">
    <location>
        <begin position="136"/>
        <end position="153"/>
    </location>
</feature>
<feature type="transmembrane region" description="Helical" evidence="12">
    <location>
        <begin position="160"/>
        <end position="185"/>
    </location>
</feature>
<sequence>MSQIMFIIATARLVYCPFTKVEESFNIQAMHDILYHRFNLTQYDHYEFPGVVPRTFIGPLFISLLAAPFVAILQFLNVNKFWTQYLVRIILASCVIGSFHNLSKTLEKQFGTRWLQWFIAITITQSHFIFYLSRPLPNILALPLVLLALDGWLKNSHKQFILFSGATIIIFRAELSLFFGILLLYDLYHNRINLKRWITTNSNTWRNSFFNFFSCNATQYFGIDLYGLKVKFYGIIPF</sequence>
<accession>A0ABQ9IRJ2</accession>
<evidence type="ECO:0000256" key="8">
    <source>
        <dbReference type="ARBA" id="ARBA00022989"/>
    </source>
</evidence>
<keyword evidence="8 12" id="KW-1133">Transmembrane helix</keyword>
<dbReference type="EMBL" id="JAPWTJ010003227">
    <property type="protein sequence ID" value="KAJ8960349.1"/>
    <property type="molecule type" value="Genomic_DNA"/>
</dbReference>
<comment type="catalytic activity">
    <reaction evidence="11">
        <text>an alpha-D-Man-(1-&gt;2)-alpha-D-Man-(1-&gt;2)-alpha-D-Man-(1-&gt;3)-[alpha-D-Man-(1-&gt;2)-alpha-D-Man-(1-&gt;3)-alpha-D-Man-(1-&gt;6)]-beta-D-Man-(1-&gt;4)-beta-D-GlcNAc-(1-&gt;4)-alpha-D-GlcNAc-diphospho-di-trans,poly-cis-dolichol + a di-trans,poly-cis-dolichyl beta-D-mannosyl phosphate = an alpha-D-Man-(1-&gt;2)-alpha-D-Man-(1-&gt;2)-alpha-D-Man-(1-&gt;3)-[alpha-D-Man-(1-&gt;2)-alpha-D-Man-(1-&gt;3)-[alpha-D-Man-(1-&gt;6)]-alpha-D-Man-(1-&gt;6)]-beta-D-Man-(1-&gt;4)-beta-D-GlcNAc-(1-&gt;4)-alpha-D-GlcNAc-diphospho-di-trans,poly-cis-dolichol + a di-trans,poly-cis-dolichyl phosphate + H(+)</text>
        <dbReference type="Rhea" id="RHEA:29535"/>
        <dbReference type="Rhea" id="RHEA-COMP:19498"/>
        <dbReference type="Rhea" id="RHEA-COMP:19501"/>
        <dbReference type="Rhea" id="RHEA-COMP:19518"/>
        <dbReference type="Rhea" id="RHEA-COMP:19519"/>
        <dbReference type="ChEBI" id="CHEBI:15378"/>
        <dbReference type="ChEBI" id="CHEBI:57683"/>
        <dbReference type="ChEBI" id="CHEBI:58211"/>
        <dbReference type="ChEBI" id="CHEBI:132517"/>
        <dbReference type="ChEBI" id="CHEBI:132519"/>
        <dbReference type="EC" id="2.4.1.260"/>
    </reaction>
    <physiologicalReaction direction="left-to-right" evidence="11">
        <dbReference type="Rhea" id="RHEA:29536"/>
    </physiologicalReaction>
</comment>
<feature type="transmembrane region" description="Helical" evidence="12">
    <location>
        <begin position="56"/>
        <end position="76"/>
    </location>
</feature>
<protein>
    <recommendedName>
        <fullName evidence="12">Mannosyltransferase</fullName>
        <ecNumber evidence="12">2.4.1.-</ecNumber>
    </recommendedName>
</protein>
<reference evidence="13" key="1">
    <citation type="journal article" date="2023" name="Insect Mol. Biol.">
        <title>Genome sequencing provides insights into the evolution of gene families encoding plant cell wall-degrading enzymes in longhorned beetles.</title>
        <authorList>
            <person name="Shin N.R."/>
            <person name="Okamura Y."/>
            <person name="Kirsch R."/>
            <person name="Pauchet Y."/>
        </authorList>
    </citation>
    <scope>NUCLEOTIDE SEQUENCE</scope>
    <source>
        <strain evidence="13">MMC_N1</strain>
    </source>
</reference>
<feature type="transmembrane region" description="Helical" evidence="12">
    <location>
        <begin position="82"/>
        <end position="102"/>
    </location>
</feature>
<dbReference type="InterPro" id="IPR005599">
    <property type="entry name" value="GPI_mannosylTrfase"/>
</dbReference>
<comment type="similarity">
    <text evidence="3 12">Belongs to the glycosyltransferase 22 family.</text>
</comment>
<evidence type="ECO:0000313" key="13">
    <source>
        <dbReference type="EMBL" id="KAJ8960349.1"/>
    </source>
</evidence>
<name>A0ABQ9IRJ2_9CUCU</name>
<comment type="function">
    <text evidence="10">Mannosyltransferase that operates in the biosynthetic pathway of dolichol-linked oligosaccharides, the glycan precursors employed in protein asparagine (N)-glycosylation. The assembly of dolichol-linked oligosaccharides begins on the cytosolic side of the endoplasmic reticulum membrane and finishes in its lumen. The sequential addition of sugars to dolichol pyrophosphate produces dolichol-linked oligosaccharides containing fourteen sugars, including two GlcNAcs, nine mannoses and three glucoses. Once assembled, the oligosaccharide is transferred from the lipid to nascent proteins by oligosaccharyltransferases. In the lumen of the endoplasmic reticulum, adds the eighth mannose residue in an alpha-1,6 linkage onto Man(7)GlcNAc(2)-PP-dolichol to produce Man(8)GlcNAc(2)-PP-dolichol.</text>
</comment>
<evidence type="ECO:0000256" key="6">
    <source>
        <dbReference type="ARBA" id="ARBA00022692"/>
    </source>
</evidence>
<evidence type="ECO:0000256" key="11">
    <source>
        <dbReference type="ARBA" id="ARBA00048899"/>
    </source>
</evidence>
<comment type="caution">
    <text evidence="13">The sequence shown here is derived from an EMBL/GenBank/DDBJ whole genome shotgun (WGS) entry which is preliminary data.</text>
</comment>
<keyword evidence="6 12" id="KW-0812">Transmembrane</keyword>
<keyword evidence="14" id="KW-1185">Reference proteome</keyword>
<keyword evidence="4 12" id="KW-0328">Glycosyltransferase</keyword>
<evidence type="ECO:0000256" key="4">
    <source>
        <dbReference type="ARBA" id="ARBA00022676"/>
    </source>
</evidence>
<dbReference type="EC" id="2.4.1.-" evidence="12"/>
<dbReference type="PANTHER" id="PTHR22760:SF1">
    <property type="entry name" value="DOL-P-MAN:MAN(7)GLCNAC(2)-PP-DOL ALPHA-1,6-MANNOSYLTRANSFERASE"/>
    <property type="match status" value="1"/>
</dbReference>
<evidence type="ECO:0000256" key="7">
    <source>
        <dbReference type="ARBA" id="ARBA00022824"/>
    </source>
</evidence>
<evidence type="ECO:0000256" key="5">
    <source>
        <dbReference type="ARBA" id="ARBA00022679"/>
    </source>
</evidence>
<comment type="subcellular location">
    <subcellularLocation>
        <location evidence="1 12">Endoplasmic reticulum membrane</location>
        <topology evidence="1 12">Multi-pass membrane protein</topology>
    </subcellularLocation>
</comment>
<dbReference type="Proteomes" id="UP001162164">
    <property type="component" value="Unassembled WGS sequence"/>
</dbReference>
<evidence type="ECO:0000256" key="3">
    <source>
        <dbReference type="ARBA" id="ARBA00007063"/>
    </source>
</evidence>
<evidence type="ECO:0000256" key="12">
    <source>
        <dbReference type="RuleBase" id="RU363075"/>
    </source>
</evidence>
<proteinExistence type="inferred from homology"/>